<dbReference type="Gene3D" id="3.30.9.10">
    <property type="entry name" value="D-Amino Acid Oxidase, subunit A, domain 2"/>
    <property type="match status" value="1"/>
</dbReference>
<evidence type="ECO:0000256" key="3">
    <source>
        <dbReference type="ARBA" id="ARBA00022630"/>
    </source>
</evidence>
<dbReference type="InterPro" id="IPR038299">
    <property type="entry name" value="DAO_C_sf"/>
</dbReference>
<dbReference type="EMBL" id="BAAAPK010000001">
    <property type="protein sequence ID" value="GAA1667960.1"/>
    <property type="molecule type" value="Genomic_DNA"/>
</dbReference>
<dbReference type="Proteomes" id="UP001500596">
    <property type="component" value="Unassembled WGS sequence"/>
</dbReference>
<dbReference type="PANTHER" id="PTHR11985:SF15">
    <property type="entry name" value="GLYCEROL-3-PHOSPHATE DEHYDROGENASE, MITOCHONDRIAL"/>
    <property type="match status" value="1"/>
</dbReference>
<dbReference type="Gene3D" id="3.50.50.60">
    <property type="entry name" value="FAD/NAD(P)-binding domain"/>
    <property type="match status" value="1"/>
</dbReference>
<comment type="cofactor">
    <cofactor evidence="1">
        <name>FAD</name>
        <dbReference type="ChEBI" id="CHEBI:57692"/>
    </cofactor>
</comment>
<gene>
    <name evidence="8" type="ORF">GCM10009807_10140</name>
</gene>
<feature type="domain" description="Alpha-glycerophosphate oxidase C-terminal" evidence="7">
    <location>
        <begin position="426"/>
        <end position="547"/>
    </location>
</feature>
<dbReference type="InterPro" id="IPR031656">
    <property type="entry name" value="DAO_C"/>
</dbReference>
<keyword evidence="3" id="KW-0285">Flavoprotein</keyword>
<name>A0ABP4S8C2_9MICO</name>
<evidence type="ECO:0000256" key="5">
    <source>
        <dbReference type="ARBA" id="ARBA00023002"/>
    </source>
</evidence>
<dbReference type="InterPro" id="IPR000447">
    <property type="entry name" value="G3P_DH_FAD-dep"/>
</dbReference>
<evidence type="ECO:0000313" key="9">
    <source>
        <dbReference type="Proteomes" id="UP001500596"/>
    </source>
</evidence>
<dbReference type="Pfam" id="PF01266">
    <property type="entry name" value="DAO"/>
    <property type="match status" value="1"/>
</dbReference>
<evidence type="ECO:0000256" key="2">
    <source>
        <dbReference type="ARBA" id="ARBA00007330"/>
    </source>
</evidence>
<proteinExistence type="inferred from homology"/>
<comment type="caution">
    <text evidence="8">The sequence shown here is derived from an EMBL/GenBank/DDBJ whole genome shotgun (WGS) entry which is preliminary data.</text>
</comment>
<keyword evidence="9" id="KW-1185">Reference proteome</keyword>
<dbReference type="SUPFAM" id="SSF51905">
    <property type="entry name" value="FAD/NAD(P)-binding domain"/>
    <property type="match status" value="1"/>
</dbReference>
<evidence type="ECO:0000259" key="7">
    <source>
        <dbReference type="Pfam" id="PF16901"/>
    </source>
</evidence>
<sequence>MTSHDTGAARETVRAIAADPTAEVVIIGGGINGIATFRDLAFQGVKVVLVERDDFVAGASSASSHMIHGGIRYLENGEFRLVRESVVERNALLKTAPHYVRPLATTVPIYSTFSGIAAAPLRFLTHKQGKRTERGALLIKAGLTIYDFFSRDGGAVPRHRFHGSKRSAQELPALDRKVKWTATYYDASMHDPERLALDVLHDALATGPHARAANYLPAVGMGPDGVRVRDAVTGEEFDIAADVVVNTSGPWTDLTNDALGDPTRFMGGTKGSHIVLDHPELLDATAGREIFFEHKDGRIVLIYPLKGRVMVGTTDLEHDMREPAVCTEEEVDYFFDLIAHVFPDIAVDRSQIVYRFSGVRPLPRHDDTQPGFVSRDYRIERATAKGRPGTTVLSLVGGKWTTFRALGEQLADDVLGLLGRSRVRSTAGVAIGGAKGYPRTQRARDAWVHGHADGTDVARVDRLLERYGTRAADLIASLPADDAPLVSLPEYSVGEIAHLAASEYVVHLDDLLLRRTSIAFVGSASEDALREIADVAGDVLGWDTARRSDEVAATMRLLRERHGVALSAERVGA</sequence>
<evidence type="ECO:0000313" key="8">
    <source>
        <dbReference type="EMBL" id="GAA1667960.1"/>
    </source>
</evidence>
<dbReference type="Pfam" id="PF16901">
    <property type="entry name" value="DAO_C"/>
    <property type="match status" value="1"/>
</dbReference>
<dbReference type="InterPro" id="IPR006076">
    <property type="entry name" value="FAD-dep_OxRdtase"/>
</dbReference>
<comment type="similarity">
    <text evidence="2">Belongs to the FAD-dependent glycerol-3-phosphate dehydrogenase family.</text>
</comment>
<keyword evidence="4" id="KW-0274">FAD</keyword>
<protein>
    <submittedName>
        <fullName evidence="8">Glycerol-3-phosphate dehydrogenase/oxidase</fullName>
    </submittedName>
</protein>
<accession>A0ABP4S8C2</accession>
<feature type="domain" description="FAD dependent oxidoreductase" evidence="6">
    <location>
        <begin position="24"/>
        <end position="395"/>
    </location>
</feature>
<dbReference type="PRINTS" id="PR01001">
    <property type="entry name" value="FADG3PDH"/>
</dbReference>
<dbReference type="Gene3D" id="1.10.8.870">
    <property type="entry name" value="Alpha-glycerophosphate oxidase, cap domain"/>
    <property type="match status" value="1"/>
</dbReference>
<dbReference type="InterPro" id="IPR036188">
    <property type="entry name" value="FAD/NAD-bd_sf"/>
</dbReference>
<dbReference type="RefSeq" id="WP_344052260.1">
    <property type="nucleotide sequence ID" value="NZ_BAAAPK010000001.1"/>
</dbReference>
<evidence type="ECO:0000256" key="4">
    <source>
        <dbReference type="ARBA" id="ARBA00022827"/>
    </source>
</evidence>
<reference evidence="9" key="1">
    <citation type="journal article" date="2019" name="Int. J. Syst. Evol. Microbiol.">
        <title>The Global Catalogue of Microorganisms (GCM) 10K type strain sequencing project: providing services to taxonomists for standard genome sequencing and annotation.</title>
        <authorList>
            <consortium name="The Broad Institute Genomics Platform"/>
            <consortium name="The Broad Institute Genome Sequencing Center for Infectious Disease"/>
            <person name="Wu L."/>
            <person name="Ma J."/>
        </authorList>
    </citation>
    <scope>NUCLEOTIDE SEQUENCE [LARGE SCALE GENOMIC DNA]</scope>
    <source>
        <strain evidence="9">JCM 15575</strain>
    </source>
</reference>
<organism evidence="8 9">
    <name type="scientific">Microbacterium lacus</name>
    <dbReference type="NCBI Taxonomy" id="415217"/>
    <lineage>
        <taxon>Bacteria</taxon>
        <taxon>Bacillati</taxon>
        <taxon>Actinomycetota</taxon>
        <taxon>Actinomycetes</taxon>
        <taxon>Micrococcales</taxon>
        <taxon>Microbacteriaceae</taxon>
        <taxon>Microbacterium</taxon>
    </lineage>
</organism>
<keyword evidence="5" id="KW-0560">Oxidoreductase</keyword>
<dbReference type="PANTHER" id="PTHR11985">
    <property type="entry name" value="GLYCEROL-3-PHOSPHATE DEHYDROGENASE"/>
    <property type="match status" value="1"/>
</dbReference>
<evidence type="ECO:0000256" key="1">
    <source>
        <dbReference type="ARBA" id="ARBA00001974"/>
    </source>
</evidence>
<evidence type="ECO:0000259" key="6">
    <source>
        <dbReference type="Pfam" id="PF01266"/>
    </source>
</evidence>